<feature type="domain" description="Serpin" evidence="2">
    <location>
        <begin position="61"/>
        <end position="418"/>
    </location>
</feature>
<name>A0ABT7ATM1_9CYAN</name>
<gene>
    <name evidence="3" type="ORF">PMG71_09480</name>
</gene>
<dbReference type="RefSeq" id="WP_283753413.1">
    <property type="nucleotide sequence ID" value="NZ_JAQOSP010000064.1"/>
</dbReference>
<dbReference type="SUPFAM" id="SSF56574">
    <property type="entry name" value="Serpins"/>
    <property type="match status" value="1"/>
</dbReference>
<proteinExistence type="inferred from homology"/>
<reference evidence="3 4" key="1">
    <citation type="submission" date="2023-01" db="EMBL/GenBank/DDBJ databases">
        <title>Novel diversity within Roseofilum (Cyanobacteria; Desertifilaceae) from marine benthic mats with descriptions of four novel species.</title>
        <authorList>
            <person name="Wang Y."/>
            <person name="Berthold D.E."/>
            <person name="Hu J."/>
            <person name="Lefler F.W."/>
            <person name="Laughinghouse H.D. IV."/>
        </authorList>
    </citation>
    <scope>NUCLEOTIDE SEQUENCE [LARGE SCALE GENOMIC DNA]</scope>
    <source>
        <strain evidence="3 4">BLCC-M154</strain>
    </source>
</reference>
<evidence type="ECO:0000313" key="3">
    <source>
        <dbReference type="EMBL" id="MDJ1169656.1"/>
    </source>
</evidence>
<evidence type="ECO:0000256" key="1">
    <source>
        <dbReference type="RuleBase" id="RU000411"/>
    </source>
</evidence>
<evidence type="ECO:0000259" key="2">
    <source>
        <dbReference type="SMART" id="SM00093"/>
    </source>
</evidence>
<accession>A0ABT7ATM1</accession>
<organism evidence="3 4">
    <name type="scientific">Roseofilum acuticapitatum BLCC-M154</name>
    <dbReference type="NCBI Taxonomy" id="3022444"/>
    <lineage>
        <taxon>Bacteria</taxon>
        <taxon>Bacillati</taxon>
        <taxon>Cyanobacteriota</taxon>
        <taxon>Cyanophyceae</taxon>
        <taxon>Desertifilales</taxon>
        <taxon>Desertifilaceae</taxon>
        <taxon>Roseofilum</taxon>
        <taxon>Roseofilum acuticapitatum</taxon>
    </lineage>
</organism>
<keyword evidence="4" id="KW-1185">Reference proteome</keyword>
<dbReference type="Gene3D" id="2.30.39.10">
    <property type="entry name" value="Alpha-1-antitrypsin, domain 1"/>
    <property type="match status" value="1"/>
</dbReference>
<comment type="similarity">
    <text evidence="1">Belongs to the serpin family.</text>
</comment>
<dbReference type="InterPro" id="IPR000215">
    <property type="entry name" value="Serpin_fam"/>
</dbReference>
<comment type="caution">
    <text evidence="3">The sequence shown here is derived from an EMBL/GenBank/DDBJ whole genome shotgun (WGS) entry which is preliminary data.</text>
</comment>
<dbReference type="InterPro" id="IPR023795">
    <property type="entry name" value="Serpin_CS"/>
</dbReference>
<dbReference type="PANTHER" id="PTHR11461">
    <property type="entry name" value="SERINE PROTEASE INHIBITOR, SERPIN"/>
    <property type="match status" value="1"/>
</dbReference>
<dbReference type="PROSITE" id="PS00284">
    <property type="entry name" value="SERPIN"/>
    <property type="match status" value="1"/>
</dbReference>
<dbReference type="CDD" id="cd19588">
    <property type="entry name" value="serpin_miropin-like"/>
    <property type="match status" value="1"/>
</dbReference>
<evidence type="ECO:0000313" key="4">
    <source>
        <dbReference type="Proteomes" id="UP001235303"/>
    </source>
</evidence>
<protein>
    <submittedName>
        <fullName evidence="3">Serpin family protein</fullName>
    </submittedName>
</protein>
<dbReference type="InterPro" id="IPR023796">
    <property type="entry name" value="Serpin_dom"/>
</dbReference>
<dbReference type="EMBL" id="JAQOSP010000064">
    <property type="protein sequence ID" value="MDJ1169656.1"/>
    <property type="molecule type" value="Genomic_DNA"/>
</dbReference>
<dbReference type="SMART" id="SM00093">
    <property type="entry name" value="SERPIN"/>
    <property type="match status" value="1"/>
</dbReference>
<dbReference type="Proteomes" id="UP001235303">
    <property type="component" value="Unassembled WGS sequence"/>
</dbReference>
<dbReference type="Gene3D" id="3.30.497.10">
    <property type="entry name" value="Antithrombin, subunit I, domain 2"/>
    <property type="match status" value="1"/>
</dbReference>
<dbReference type="InterPro" id="IPR042178">
    <property type="entry name" value="Serpin_sf_1"/>
</dbReference>
<dbReference type="InterPro" id="IPR042185">
    <property type="entry name" value="Serpin_sf_2"/>
</dbReference>
<dbReference type="InterPro" id="IPR036186">
    <property type="entry name" value="Serpin_sf"/>
</dbReference>
<sequence length="419" mass="47181">MMTVLTLKKLGMMMTTGLVLLGLWGCIRPATPGAFASLPIVTQPDAAVNPQLTDAHTRFSFKLWQQLLAQEKTENIFISPASVAIALTMTYNGASGDTQTAMANALELQGMSLTDINQAYATLKQHLENTDDSIQLKLANSLWGRNDIKFKPDFLQQTKTYYHANLQSLDFTDPATPKRINDWVKQQTQGKITQMVDQINPDDLLFLINATYFKGQWQNEFNPNLTQERPFYLPNGQQKQHPMMFQTGSYYYLENEQFQAIRLPYGNGRFSLYVFLPQPEQNLSLFYAQLNSNTWQTWLGQFQEQDGSITLPKFQLEYGVELKPVLSALGMDLAFSQQADFSGMSDNSAKIDQVKHKTFVEVNEKGTEAAASTSVGIVATSIRPPSNPFTMVVDRPFFCAIYDHETQTPLFLGSIVNPE</sequence>
<dbReference type="Pfam" id="PF00079">
    <property type="entry name" value="Serpin"/>
    <property type="match status" value="1"/>
</dbReference>
<dbReference type="PANTHER" id="PTHR11461:SF211">
    <property type="entry name" value="GH10112P-RELATED"/>
    <property type="match status" value="1"/>
</dbReference>